<organism evidence="1 2">
    <name type="scientific">Hibiscus sabdariffa</name>
    <name type="common">roselle</name>
    <dbReference type="NCBI Taxonomy" id="183260"/>
    <lineage>
        <taxon>Eukaryota</taxon>
        <taxon>Viridiplantae</taxon>
        <taxon>Streptophyta</taxon>
        <taxon>Embryophyta</taxon>
        <taxon>Tracheophyta</taxon>
        <taxon>Spermatophyta</taxon>
        <taxon>Magnoliopsida</taxon>
        <taxon>eudicotyledons</taxon>
        <taxon>Gunneridae</taxon>
        <taxon>Pentapetalae</taxon>
        <taxon>rosids</taxon>
        <taxon>malvids</taxon>
        <taxon>Malvales</taxon>
        <taxon>Malvaceae</taxon>
        <taxon>Malvoideae</taxon>
        <taxon>Hibiscus</taxon>
    </lineage>
</organism>
<proteinExistence type="predicted"/>
<reference evidence="1 2" key="1">
    <citation type="journal article" date="2024" name="G3 (Bethesda)">
        <title>Genome assembly of Hibiscus sabdariffa L. provides insights into metabolisms of medicinal natural products.</title>
        <authorList>
            <person name="Kim T."/>
        </authorList>
    </citation>
    <scope>NUCLEOTIDE SEQUENCE [LARGE SCALE GENOMIC DNA]</scope>
    <source>
        <strain evidence="1">TK-2024</strain>
        <tissue evidence="1">Old leaves</tissue>
    </source>
</reference>
<accession>A0ABR2G0K3</accession>
<sequence>MPTKNARWRFIHGEWVHKKDKDEARVAPAIVDATEGPPPMTIESTYETMTSRFDNIDAFLRTSHEESTTMIRSLDGHLTSLEQDIRDFQGSSFPTSIAFGCIR</sequence>
<protein>
    <submittedName>
        <fullName evidence="1">Uncharacterized protein</fullName>
    </submittedName>
</protein>
<evidence type="ECO:0000313" key="1">
    <source>
        <dbReference type="EMBL" id="KAK8589883.1"/>
    </source>
</evidence>
<keyword evidence="2" id="KW-1185">Reference proteome</keyword>
<dbReference type="Proteomes" id="UP001472677">
    <property type="component" value="Unassembled WGS sequence"/>
</dbReference>
<dbReference type="EMBL" id="JBBPBM010000004">
    <property type="protein sequence ID" value="KAK8589883.1"/>
    <property type="molecule type" value="Genomic_DNA"/>
</dbReference>
<comment type="caution">
    <text evidence="1">The sequence shown here is derived from an EMBL/GenBank/DDBJ whole genome shotgun (WGS) entry which is preliminary data.</text>
</comment>
<evidence type="ECO:0000313" key="2">
    <source>
        <dbReference type="Proteomes" id="UP001472677"/>
    </source>
</evidence>
<gene>
    <name evidence="1" type="ORF">V6N12_024273</name>
</gene>
<name>A0ABR2G0K3_9ROSI</name>